<evidence type="ECO:0008006" key="3">
    <source>
        <dbReference type="Google" id="ProtNLM"/>
    </source>
</evidence>
<organism evidence="1 2">
    <name type="scientific">Lacihabitans lacunae</name>
    <dbReference type="NCBI Taxonomy" id="1028214"/>
    <lineage>
        <taxon>Bacteria</taxon>
        <taxon>Pseudomonadati</taxon>
        <taxon>Bacteroidota</taxon>
        <taxon>Cytophagia</taxon>
        <taxon>Cytophagales</taxon>
        <taxon>Leadbetterellaceae</taxon>
        <taxon>Lacihabitans</taxon>
    </lineage>
</organism>
<keyword evidence="2" id="KW-1185">Reference proteome</keyword>
<dbReference type="RefSeq" id="WP_379838619.1">
    <property type="nucleotide sequence ID" value="NZ_JBHRYQ010000001.1"/>
</dbReference>
<dbReference type="Gene3D" id="3.90.330.10">
    <property type="entry name" value="Nitrile hydratase alpha /Thiocyanate hydrolase gamma"/>
    <property type="match status" value="1"/>
</dbReference>
<dbReference type="EMBL" id="JBHRYQ010000001">
    <property type="protein sequence ID" value="MFC3811774.1"/>
    <property type="molecule type" value="Genomic_DNA"/>
</dbReference>
<evidence type="ECO:0000313" key="1">
    <source>
        <dbReference type="EMBL" id="MFC3811774.1"/>
    </source>
</evidence>
<comment type="caution">
    <text evidence="1">The sequence shown here is derived from an EMBL/GenBank/DDBJ whole genome shotgun (WGS) entry which is preliminary data.</text>
</comment>
<accession>A0ABV7YYV4</accession>
<dbReference type="InterPro" id="IPR036648">
    <property type="entry name" value="CN_Hdrase_a/SCN_Hdrase_g_sf"/>
</dbReference>
<gene>
    <name evidence="1" type="ORF">ACFOOI_14010</name>
</gene>
<evidence type="ECO:0000313" key="2">
    <source>
        <dbReference type="Proteomes" id="UP001595616"/>
    </source>
</evidence>
<dbReference type="Proteomes" id="UP001595616">
    <property type="component" value="Unassembled WGS sequence"/>
</dbReference>
<protein>
    <recommendedName>
        <fullName evidence="3">TOMM propeptide domain-containing protein</fullName>
    </recommendedName>
</protein>
<name>A0ABV7YYV4_9BACT</name>
<proteinExistence type="predicted"/>
<reference evidence="2" key="1">
    <citation type="journal article" date="2019" name="Int. J. Syst. Evol. Microbiol.">
        <title>The Global Catalogue of Microorganisms (GCM) 10K type strain sequencing project: providing services to taxonomists for standard genome sequencing and annotation.</title>
        <authorList>
            <consortium name="The Broad Institute Genomics Platform"/>
            <consortium name="The Broad Institute Genome Sequencing Center for Infectious Disease"/>
            <person name="Wu L."/>
            <person name="Ma J."/>
        </authorList>
    </citation>
    <scope>NUCLEOTIDE SEQUENCE [LARGE SCALE GENOMIC DNA]</scope>
    <source>
        <strain evidence="2">CECT 7956</strain>
    </source>
</reference>
<sequence length="92" mass="10597">MNLSKNQIKGKGVYQRIISEAWKNEHFKNSLLKNPEQTLEIFFRGKLPFGKKIKVTDQTDNEYLYINIPVIPDGLLSEDTELKKAAEEVSSK</sequence>
<dbReference type="SUPFAM" id="SSF56209">
    <property type="entry name" value="Nitrile hydratase alpha chain"/>
    <property type="match status" value="1"/>
</dbReference>